<name>A0A5D2M158_GOSTO</name>
<sequence length="33" mass="3839">MFFFFLVIAEKPLKAKGKSLVILFAIFECMLDK</sequence>
<reference evidence="1 2" key="1">
    <citation type="submission" date="2019-07" db="EMBL/GenBank/DDBJ databases">
        <title>WGS assembly of Gossypium tomentosum.</title>
        <authorList>
            <person name="Chen Z.J."/>
            <person name="Sreedasyam A."/>
            <person name="Ando A."/>
            <person name="Song Q."/>
            <person name="De L."/>
            <person name="Hulse-Kemp A."/>
            <person name="Ding M."/>
            <person name="Ye W."/>
            <person name="Kirkbride R."/>
            <person name="Jenkins J."/>
            <person name="Plott C."/>
            <person name="Lovell J."/>
            <person name="Lin Y.-M."/>
            <person name="Vaughn R."/>
            <person name="Liu B."/>
            <person name="Li W."/>
            <person name="Simpson S."/>
            <person name="Scheffler B."/>
            <person name="Saski C."/>
            <person name="Grover C."/>
            <person name="Hu G."/>
            <person name="Conover J."/>
            <person name="Carlson J."/>
            <person name="Shu S."/>
            <person name="Boston L."/>
            <person name="Williams M."/>
            <person name="Peterson D."/>
            <person name="Mcgee K."/>
            <person name="Jones D."/>
            <person name="Wendel J."/>
            <person name="Stelly D."/>
            <person name="Grimwood J."/>
            <person name="Schmutz J."/>
        </authorList>
    </citation>
    <scope>NUCLEOTIDE SEQUENCE [LARGE SCALE GENOMIC DNA]</scope>
    <source>
        <strain evidence="1">7179.01</strain>
    </source>
</reference>
<evidence type="ECO:0000313" key="2">
    <source>
        <dbReference type="Proteomes" id="UP000322667"/>
    </source>
</evidence>
<protein>
    <submittedName>
        <fullName evidence="1">Uncharacterized protein</fullName>
    </submittedName>
</protein>
<dbReference type="EMBL" id="CM017624">
    <property type="protein sequence ID" value="TYH85022.1"/>
    <property type="molecule type" value="Genomic_DNA"/>
</dbReference>
<proteinExistence type="predicted"/>
<dbReference type="AlphaFoldDB" id="A0A5D2M158"/>
<organism evidence="1 2">
    <name type="scientific">Gossypium tomentosum</name>
    <name type="common">Hawaiian cotton</name>
    <name type="synonym">Gossypium sandvicense</name>
    <dbReference type="NCBI Taxonomy" id="34277"/>
    <lineage>
        <taxon>Eukaryota</taxon>
        <taxon>Viridiplantae</taxon>
        <taxon>Streptophyta</taxon>
        <taxon>Embryophyta</taxon>
        <taxon>Tracheophyta</taxon>
        <taxon>Spermatophyta</taxon>
        <taxon>Magnoliopsida</taxon>
        <taxon>eudicotyledons</taxon>
        <taxon>Gunneridae</taxon>
        <taxon>Pentapetalae</taxon>
        <taxon>rosids</taxon>
        <taxon>malvids</taxon>
        <taxon>Malvales</taxon>
        <taxon>Malvaceae</taxon>
        <taxon>Malvoideae</taxon>
        <taxon>Gossypium</taxon>
    </lineage>
</organism>
<evidence type="ECO:0000313" key="1">
    <source>
        <dbReference type="EMBL" id="TYH85022.1"/>
    </source>
</evidence>
<keyword evidence="2" id="KW-1185">Reference proteome</keyword>
<accession>A0A5D2M158</accession>
<gene>
    <name evidence="1" type="ORF">ES332_D02G237400v1</name>
</gene>
<dbReference type="Proteomes" id="UP000322667">
    <property type="component" value="Chromosome D02"/>
</dbReference>